<keyword evidence="2" id="KW-1185">Reference proteome</keyword>
<evidence type="ECO:0000313" key="1">
    <source>
        <dbReference type="EMBL" id="CAK9029244.1"/>
    </source>
</evidence>
<gene>
    <name evidence="1" type="ORF">CCMP2556_LOCUS17417</name>
</gene>
<dbReference type="Proteomes" id="UP001642484">
    <property type="component" value="Unassembled WGS sequence"/>
</dbReference>
<organism evidence="1 2">
    <name type="scientific">Durusdinium trenchii</name>
    <dbReference type="NCBI Taxonomy" id="1381693"/>
    <lineage>
        <taxon>Eukaryota</taxon>
        <taxon>Sar</taxon>
        <taxon>Alveolata</taxon>
        <taxon>Dinophyceae</taxon>
        <taxon>Suessiales</taxon>
        <taxon>Symbiodiniaceae</taxon>
        <taxon>Durusdinium</taxon>
    </lineage>
</organism>
<evidence type="ECO:0000313" key="2">
    <source>
        <dbReference type="Proteomes" id="UP001642484"/>
    </source>
</evidence>
<proteinExistence type="predicted"/>
<accession>A0ABP0KTH4</accession>
<dbReference type="EMBL" id="CAXAMN010009569">
    <property type="protein sequence ID" value="CAK9029244.1"/>
    <property type="molecule type" value="Genomic_DNA"/>
</dbReference>
<protein>
    <submittedName>
        <fullName evidence="1">Uncharacterized protein</fullName>
    </submittedName>
</protein>
<name>A0ABP0KTH4_9DINO</name>
<comment type="caution">
    <text evidence="1">The sequence shown here is derived from an EMBL/GenBank/DDBJ whole genome shotgun (WGS) entry which is preliminary data.</text>
</comment>
<reference evidence="1 2" key="1">
    <citation type="submission" date="2024-02" db="EMBL/GenBank/DDBJ databases">
        <authorList>
            <person name="Chen Y."/>
            <person name="Shah S."/>
            <person name="Dougan E. K."/>
            <person name="Thang M."/>
            <person name="Chan C."/>
        </authorList>
    </citation>
    <scope>NUCLEOTIDE SEQUENCE [LARGE SCALE GENOMIC DNA]</scope>
</reference>
<sequence>MYPPCGCQQATSSDLCDRSRTILRATLRAGLLEGPPAWRTGLLSAFSCLLHWSPSRRRSRRSRRRTVTAVTASVTRDAELVAEPRWLGGGLEEVINDFKVVIIQGEGTIYGQKAVAKVFPWAEDCLRELRSSHSQIRRVLLSSMRCGDLEKLGLHQGEHYDMLVTSEDLDLTVYTRNHTLLVGDSIGFMERAEREGFPAALVCSGQLSQFFDLSPAPNIDVPANGGHFVEPDPCTWQEAFGTRPRPRYGLACFAFSEFWKRKK</sequence>